<gene>
    <name evidence="1" type="ORF">CPB83DRAFT_848727</name>
</gene>
<organism evidence="1 2">
    <name type="scientific">Crepidotus variabilis</name>
    <dbReference type="NCBI Taxonomy" id="179855"/>
    <lineage>
        <taxon>Eukaryota</taxon>
        <taxon>Fungi</taxon>
        <taxon>Dikarya</taxon>
        <taxon>Basidiomycota</taxon>
        <taxon>Agaricomycotina</taxon>
        <taxon>Agaricomycetes</taxon>
        <taxon>Agaricomycetidae</taxon>
        <taxon>Agaricales</taxon>
        <taxon>Agaricineae</taxon>
        <taxon>Crepidotaceae</taxon>
        <taxon>Crepidotus</taxon>
    </lineage>
</organism>
<evidence type="ECO:0000313" key="1">
    <source>
        <dbReference type="EMBL" id="KAF9531784.1"/>
    </source>
</evidence>
<dbReference type="Proteomes" id="UP000807306">
    <property type="component" value="Unassembled WGS sequence"/>
</dbReference>
<keyword evidence="2" id="KW-1185">Reference proteome</keyword>
<proteinExistence type="predicted"/>
<evidence type="ECO:0000313" key="2">
    <source>
        <dbReference type="Proteomes" id="UP000807306"/>
    </source>
</evidence>
<name>A0A9P6JTG9_9AGAR</name>
<reference evidence="1" key="1">
    <citation type="submission" date="2020-11" db="EMBL/GenBank/DDBJ databases">
        <authorList>
            <consortium name="DOE Joint Genome Institute"/>
            <person name="Ahrendt S."/>
            <person name="Riley R."/>
            <person name="Andreopoulos W."/>
            <person name="Labutti K."/>
            <person name="Pangilinan J."/>
            <person name="Ruiz-Duenas F.J."/>
            <person name="Barrasa J.M."/>
            <person name="Sanchez-Garcia M."/>
            <person name="Camarero S."/>
            <person name="Miyauchi S."/>
            <person name="Serrano A."/>
            <person name="Linde D."/>
            <person name="Babiker R."/>
            <person name="Drula E."/>
            <person name="Ayuso-Fernandez I."/>
            <person name="Pacheco R."/>
            <person name="Padilla G."/>
            <person name="Ferreira P."/>
            <person name="Barriuso J."/>
            <person name="Kellner H."/>
            <person name="Castanera R."/>
            <person name="Alfaro M."/>
            <person name="Ramirez L."/>
            <person name="Pisabarro A.G."/>
            <person name="Kuo A."/>
            <person name="Tritt A."/>
            <person name="Lipzen A."/>
            <person name="He G."/>
            <person name="Yan M."/>
            <person name="Ng V."/>
            <person name="Cullen D."/>
            <person name="Martin F."/>
            <person name="Rosso M.-N."/>
            <person name="Henrissat B."/>
            <person name="Hibbett D."/>
            <person name="Martinez A.T."/>
            <person name="Grigoriev I.V."/>
        </authorList>
    </citation>
    <scope>NUCLEOTIDE SEQUENCE</scope>
    <source>
        <strain evidence="1">CBS 506.95</strain>
    </source>
</reference>
<comment type="caution">
    <text evidence="1">The sequence shown here is derived from an EMBL/GenBank/DDBJ whole genome shotgun (WGS) entry which is preliminary data.</text>
</comment>
<dbReference type="EMBL" id="MU157834">
    <property type="protein sequence ID" value="KAF9531784.1"/>
    <property type="molecule type" value="Genomic_DNA"/>
</dbReference>
<accession>A0A9P6JTG9</accession>
<sequence length="66" mass="7553">MRPSSIRIYGRILKCCIFGRTCGYREILKERSLRGGCWMSGMAGIQTRGGRSTFLHLRRQTISSIE</sequence>
<dbReference type="AlphaFoldDB" id="A0A9P6JTG9"/>
<protein>
    <submittedName>
        <fullName evidence="1">Uncharacterized protein</fullName>
    </submittedName>
</protein>